<proteinExistence type="predicted"/>
<dbReference type="EMBL" id="BAABME010005498">
    <property type="protein sequence ID" value="GAA0165801.1"/>
    <property type="molecule type" value="Genomic_DNA"/>
</dbReference>
<gene>
    <name evidence="1" type="ORF">LIER_21112</name>
</gene>
<comment type="caution">
    <text evidence="1">The sequence shown here is derived from an EMBL/GenBank/DDBJ whole genome shotgun (WGS) entry which is preliminary data.</text>
</comment>
<accession>A0AAV3QS10</accession>
<keyword evidence="2" id="KW-1185">Reference proteome</keyword>
<organism evidence="1 2">
    <name type="scientific">Lithospermum erythrorhizon</name>
    <name type="common">Purple gromwell</name>
    <name type="synonym">Lithospermum officinale var. erythrorhizon</name>
    <dbReference type="NCBI Taxonomy" id="34254"/>
    <lineage>
        <taxon>Eukaryota</taxon>
        <taxon>Viridiplantae</taxon>
        <taxon>Streptophyta</taxon>
        <taxon>Embryophyta</taxon>
        <taxon>Tracheophyta</taxon>
        <taxon>Spermatophyta</taxon>
        <taxon>Magnoliopsida</taxon>
        <taxon>eudicotyledons</taxon>
        <taxon>Gunneridae</taxon>
        <taxon>Pentapetalae</taxon>
        <taxon>asterids</taxon>
        <taxon>lamiids</taxon>
        <taxon>Boraginales</taxon>
        <taxon>Boraginaceae</taxon>
        <taxon>Boraginoideae</taxon>
        <taxon>Lithospermeae</taxon>
        <taxon>Lithospermum</taxon>
    </lineage>
</organism>
<dbReference type="Proteomes" id="UP001454036">
    <property type="component" value="Unassembled WGS sequence"/>
</dbReference>
<reference evidence="1 2" key="1">
    <citation type="submission" date="2024-01" db="EMBL/GenBank/DDBJ databases">
        <title>The complete chloroplast genome sequence of Lithospermum erythrorhizon: insights into the phylogenetic relationship among Boraginaceae species and the maternal lineages of purple gromwells.</title>
        <authorList>
            <person name="Okada T."/>
            <person name="Watanabe K."/>
        </authorList>
    </citation>
    <scope>NUCLEOTIDE SEQUENCE [LARGE SCALE GENOMIC DNA]</scope>
</reference>
<dbReference type="AlphaFoldDB" id="A0AAV3QS10"/>
<protein>
    <submittedName>
        <fullName evidence="1">Uncharacterized protein</fullName>
    </submittedName>
</protein>
<evidence type="ECO:0000313" key="1">
    <source>
        <dbReference type="EMBL" id="GAA0165801.1"/>
    </source>
</evidence>
<name>A0AAV3QS10_LITER</name>
<sequence length="143" mass="16075">MMGLFLTYSQSFCYRRKRVKQLSWRKRMPGVARISRVGGLDEGCGSIRVAVFDLCLLDPCQRFVVELRNDKAGAKFFRIRTPVNVTKPIRRMVKLVAGDSICAGYLGYERLPHIYLKGVTHGKSMCMTCGLGPNRAVLGRICA</sequence>
<evidence type="ECO:0000313" key="2">
    <source>
        <dbReference type="Proteomes" id="UP001454036"/>
    </source>
</evidence>